<accession>A0A0A8YYP6</accession>
<reference evidence="1" key="2">
    <citation type="journal article" date="2015" name="Data Brief">
        <title>Shoot transcriptome of the giant reed, Arundo donax.</title>
        <authorList>
            <person name="Barrero R.A."/>
            <person name="Guerrero F.D."/>
            <person name="Moolhuijzen P."/>
            <person name="Goolsby J.A."/>
            <person name="Tidwell J."/>
            <person name="Bellgard S.E."/>
            <person name="Bellgard M.I."/>
        </authorList>
    </citation>
    <scope>NUCLEOTIDE SEQUENCE</scope>
    <source>
        <tissue evidence="1">Shoot tissue taken approximately 20 cm above the soil surface</tissue>
    </source>
</reference>
<proteinExistence type="predicted"/>
<reference evidence="1" key="1">
    <citation type="submission" date="2014-09" db="EMBL/GenBank/DDBJ databases">
        <authorList>
            <person name="Magalhaes I.L.F."/>
            <person name="Oliveira U."/>
            <person name="Santos F.R."/>
            <person name="Vidigal T.H.D.A."/>
            <person name="Brescovit A.D."/>
            <person name="Santos A.J."/>
        </authorList>
    </citation>
    <scope>NUCLEOTIDE SEQUENCE</scope>
    <source>
        <tissue evidence="1">Shoot tissue taken approximately 20 cm above the soil surface</tissue>
    </source>
</reference>
<organism evidence="1">
    <name type="scientific">Arundo donax</name>
    <name type="common">Giant reed</name>
    <name type="synonym">Donax arundinaceus</name>
    <dbReference type="NCBI Taxonomy" id="35708"/>
    <lineage>
        <taxon>Eukaryota</taxon>
        <taxon>Viridiplantae</taxon>
        <taxon>Streptophyta</taxon>
        <taxon>Embryophyta</taxon>
        <taxon>Tracheophyta</taxon>
        <taxon>Spermatophyta</taxon>
        <taxon>Magnoliopsida</taxon>
        <taxon>Liliopsida</taxon>
        <taxon>Poales</taxon>
        <taxon>Poaceae</taxon>
        <taxon>PACMAD clade</taxon>
        <taxon>Arundinoideae</taxon>
        <taxon>Arundineae</taxon>
        <taxon>Arundo</taxon>
    </lineage>
</organism>
<name>A0A0A8YYP6_ARUDO</name>
<evidence type="ECO:0000313" key="1">
    <source>
        <dbReference type="EMBL" id="JAD32284.1"/>
    </source>
</evidence>
<protein>
    <submittedName>
        <fullName evidence="1">Uncharacterized protein</fullName>
    </submittedName>
</protein>
<dbReference type="AlphaFoldDB" id="A0A0A8YYP6"/>
<dbReference type="EMBL" id="GBRH01265611">
    <property type="protein sequence ID" value="JAD32284.1"/>
    <property type="molecule type" value="Transcribed_RNA"/>
</dbReference>
<sequence>MQSQHKKPTPDNCDHQE</sequence>